<evidence type="ECO:0000256" key="9">
    <source>
        <dbReference type="SAM" id="Phobius"/>
    </source>
</evidence>
<evidence type="ECO:0000256" key="6">
    <source>
        <dbReference type="ARBA" id="ARBA00023136"/>
    </source>
</evidence>
<evidence type="ECO:0000256" key="2">
    <source>
        <dbReference type="ARBA" id="ARBA00008685"/>
    </source>
</evidence>
<evidence type="ECO:0000313" key="11">
    <source>
        <dbReference type="EMBL" id="KAI9563542.1"/>
    </source>
</evidence>
<name>A0AAD5L1Z8_9CRUS</name>
<dbReference type="Pfam" id="PF00060">
    <property type="entry name" value="Lig_chan"/>
    <property type="match status" value="3"/>
</dbReference>
<dbReference type="GO" id="GO:0050906">
    <property type="term" value="P:detection of stimulus involved in sensory perception"/>
    <property type="evidence" value="ECO:0007669"/>
    <property type="project" value="UniProtKB-ARBA"/>
</dbReference>
<dbReference type="Gene3D" id="3.40.190.10">
    <property type="entry name" value="Periplasmic binding protein-like II"/>
    <property type="match status" value="3"/>
</dbReference>
<keyword evidence="6 9" id="KW-0472">Membrane</keyword>
<comment type="caution">
    <text evidence="11">The sequence shown here is derived from an EMBL/GenBank/DDBJ whole genome shotgun (WGS) entry which is preliminary data.</text>
</comment>
<dbReference type="SUPFAM" id="SSF53850">
    <property type="entry name" value="Periplasmic binding protein-like II"/>
    <property type="match status" value="3"/>
</dbReference>
<proteinExistence type="inferred from homology"/>
<dbReference type="InterPro" id="IPR001320">
    <property type="entry name" value="Iontro_rcpt_C"/>
</dbReference>
<evidence type="ECO:0000256" key="3">
    <source>
        <dbReference type="ARBA" id="ARBA00022475"/>
    </source>
</evidence>
<feature type="transmembrane region" description="Helical" evidence="9">
    <location>
        <begin position="1022"/>
        <end position="1044"/>
    </location>
</feature>
<keyword evidence="5 9" id="KW-1133">Transmembrane helix</keyword>
<sequence length="1256" mass="141781">MIRVTENALEPQPQKKQRGLFNYLFDNQCDIIVSGVPVTHERSRVVDLTFPWTYGCYALLIPAQEQIANIFATIKPFQWPVWLGLFISIICVIISLNILHQQDQLEHPLAERRAGDYYLYVLGILMSQGNACTSNRFVVRVVAGVWTLAAFVFVQAYTSTLFTYVMAPNNPPLINSVYDVIESSDINLLYRTGSTLNVLVSDPDATGIVLKIRNKVIASNSPRCNLISECIAMITPGSRNVFANARSFQVDAVRENFEKTGKCGIELARDCFLVGPAALVLQKHSPYTDAISMGLLHLRESGILEHWLSWFSWMPRQCERQATNGQVKRKKARSLSLKNLTSAFIALLIGFGFSLFAFVCEVLTGIRHRRQSQTSLASVPNVLKGKHLRIIWPRWEGNPKGLSGPLKGGVIIDYLSARLGFTYEMVRITENRLEPAPNQRGLFNYLWDGKCDFLVSSVSTTWERNKIFDFTTPWDYGCLTFLIPVHSETANIKSVVKPFQWPVWVGLVVTVVCVIVVLTLIQRYLLYTEHRSGTESATNMPGNSLSKGQTGRQYVYVFGNLLSQGGPCTSDRISFRFVAGVWTLAAFIFVQAYTSTLFTYVVAPVNQPLINSIYDIAENPDINLLVKKAGTADTMFTNNNWTGFYEKIRDRINSMEDSRCVLISDCIKLVTPGSKNVFIDGYAYQLDAIKEDFKNTGKCNLQLARDTYTCLLVAMVLPKHSPYTDPINKGILELREGGFFDYWDLWFRPMPGQCMENIKNSGFKPPKGRKHPPLSLKNLSGAFLLFLMTAEESFGCDVRSWHSGYRHSLSSLASMPNPLKGQHIRIIWPRWEGNPKGLSGPLKGGVIIDYLAARLGFTYEMVRITENRLEPAPKQRGLFDYLWDGKCDFLVTAVVPTWERNKVVDLTMPWDYTTLSLLIPVHRDIANIKSVVKPFQWPVWVGLIVTAICVVVVLNLIQRYLEYMEHRSSSETAMEPFPNLTRNNSRLNGRAGKQYLYVLGNLLSQGGPCVCNRLSFRLVAGVWTLAAFIFVQAYTSILFTYVVAPVNLPLINSIYDIADSDDINLLMKKAGTPEGILMNNNWTGIYEKIRNRVNSFPDSRCVLVSDCIKFILPGSRNVFIDGAPYQLDAIKQDFEKTGKCNLQLARDSYSTLPIAMALPKHSPYTNPISKGFLELQERGLVNYWDLWFRPMPVQCTENFKPSRLQSSRTQKHPPLSLKNLTGAFLVLLVGISLAFLAFLCEQIISMPGRQRPCRRI</sequence>
<evidence type="ECO:0000259" key="10">
    <source>
        <dbReference type="Pfam" id="PF00060"/>
    </source>
</evidence>
<feature type="transmembrane region" description="Helical" evidence="9">
    <location>
        <begin position="339"/>
        <end position="359"/>
    </location>
</feature>
<feature type="domain" description="Ionotropic glutamate receptor C-terminal" evidence="10">
    <location>
        <begin position="79"/>
        <end position="351"/>
    </location>
</feature>
<keyword evidence="12" id="KW-1185">Reference proteome</keyword>
<feature type="domain" description="Ionotropic glutamate receptor C-terminal" evidence="10">
    <location>
        <begin position="937"/>
        <end position="1231"/>
    </location>
</feature>
<dbReference type="EMBL" id="WJBH02000002">
    <property type="protein sequence ID" value="KAI9563542.1"/>
    <property type="molecule type" value="Genomic_DNA"/>
</dbReference>
<keyword evidence="3" id="KW-1003">Cell membrane</keyword>
<reference evidence="11 12" key="1">
    <citation type="submission" date="2022-05" db="EMBL/GenBank/DDBJ databases">
        <title>A multi-omics perspective on studying reproductive biology in Daphnia sinensis.</title>
        <authorList>
            <person name="Jia J."/>
        </authorList>
    </citation>
    <scope>NUCLEOTIDE SEQUENCE [LARGE SCALE GENOMIC DNA]</scope>
    <source>
        <strain evidence="11 12">WSL</strain>
    </source>
</reference>
<keyword evidence="7" id="KW-0675">Receptor</keyword>
<accession>A0AAD5L1Z8</accession>
<comment type="subcellular location">
    <subcellularLocation>
        <location evidence="1">Cell membrane</location>
        <topology evidence="1">Multi-pass membrane protein</topology>
    </subcellularLocation>
</comment>
<comment type="similarity">
    <text evidence="2">Belongs to the glutamate-gated ion channel (TC 1.A.10.1) family.</text>
</comment>
<evidence type="ECO:0000256" key="1">
    <source>
        <dbReference type="ARBA" id="ARBA00004651"/>
    </source>
</evidence>
<evidence type="ECO:0000313" key="12">
    <source>
        <dbReference type="Proteomes" id="UP000820818"/>
    </source>
</evidence>
<feature type="transmembrane region" description="Helical" evidence="9">
    <location>
        <begin position="937"/>
        <end position="957"/>
    </location>
</feature>
<evidence type="ECO:0000256" key="8">
    <source>
        <dbReference type="ARBA" id="ARBA00023180"/>
    </source>
</evidence>
<evidence type="ECO:0000256" key="4">
    <source>
        <dbReference type="ARBA" id="ARBA00022692"/>
    </source>
</evidence>
<dbReference type="InterPro" id="IPR052192">
    <property type="entry name" value="Insect_Ionotropic_Sensory_Rcpt"/>
</dbReference>
<organism evidence="11 12">
    <name type="scientific">Daphnia sinensis</name>
    <dbReference type="NCBI Taxonomy" id="1820382"/>
    <lineage>
        <taxon>Eukaryota</taxon>
        <taxon>Metazoa</taxon>
        <taxon>Ecdysozoa</taxon>
        <taxon>Arthropoda</taxon>
        <taxon>Crustacea</taxon>
        <taxon>Branchiopoda</taxon>
        <taxon>Diplostraca</taxon>
        <taxon>Cladocera</taxon>
        <taxon>Anomopoda</taxon>
        <taxon>Daphniidae</taxon>
        <taxon>Daphnia</taxon>
        <taxon>Daphnia similis group</taxon>
    </lineage>
</organism>
<gene>
    <name evidence="11" type="ORF">GHT06_011005</name>
</gene>
<feature type="transmembrane region" description="Helical" evidence="9">
    <location>
        <begin position="79"/>
        <end position="99"/>
    </location>
</feature>
<dbReference type="GO" id="GO:0015276">
    <property type="term" value="F:ligand-gated monoatomic ion channel activity"/>
    <property type="evidence" value="ECO:0007669"/>
    <property type="project" value="InterPro"/>
</dbReference>
<feature type="transmembrane region" description="Helical" evidence="9">
    <location>
        <begin position="145"/>
        <end position="167"/>
    </location>
</feature>
<dbReference type="Proteomes" id="UP000820818">
    <property type="component" value="Linkage Group LG2"/>
</dbReference>
<dbReference type="AlphaFoldDB" id="A0AAD5L1Z8"/>
<feature type="transmembrane region" description="Helical" evidence="9">
    <location>
        <begin position="501"/>
        <end position="521"/>
    </location>
</feature>
<feature type="domain" description="Ionotropic glutamate receptor C-terminal" evidence="10">
    <location>
        <begin position="501"/>
        <end position="788"/>
    </location>
</feature>
<dbReference type="Gene3D" id="1.10.287.70">
    <property type="match status" value="3"/>
</dbReference>
<dbReference type="PANTHER" id="PTHR42643">
    <property type="entry name" value="IONOTROPIC RECEPTOR 20A-RELATED"/>
    <property type="match status" value="1"/>
</dbReference>
<dbReference type="FunFam" id="1.10.287.70:FF:000302">
    <property type="entry name" value="Uncharacterized protein"/>
    <property type="match status" value="2"/>
</dbReference>
<dbReference type="PANTHER" id="PTHR42643:SF24">
    <property type="entry name" value="IONOTROPIC RECEPTOR 60A"/>
    <property type="match status" value="1"/>
</dbReference>
<protein>
    <recommendedName>
        <fullName evidence="10">Ionotropic glutamate receptor C-terminal domain-containing protein</fullName>
    </recommendedName>
</protein>
<evidence type="ECO:0000256" key="5">
    <source>
        <dbReference type="ARBA" id="ARBA00022989"/>
    </source>
</evidence>
<evidence type="ECO:0000256" key="7">
    <source>
        <dbReference type="ARBA" id="ARBA00023170"/>
    </source>
</evidence>
<keyword evidence="8" id="KW-0325">Glycoprotein</keyword>
<feature type="transmembrane region" description="Helical" evidence="9">
    <location>
        <begin position="1220"/>
        <end position="1240"/>
    </location>
</feature>
<dbReference type="GO" id="GO:0005886">
    <property type="term" value="C:plasma membrane"/>
    <property type="evidence" value="ECO:0007669"/>
    <property type="project" value="UniProtKB-SubCell"/>
</dbReference>
<keyword evidence="4 9" id="KW-0812">Transmembrane</keyword>